<dbReference type="RefSeq" id="WP_113647717.1">
    <property type="nucleotide sequence ID" value="NZ_QMHN01000003.1"/>
</dbReference>
<evidence type="ECO:0000313" key="3">
    <source>
        <dbReference type="Proteomes" id="UP000284120"/>
    </source>
</evidence>
<proteinExistence type="predicted"/>
<dbReference type="AlphaFoldDB" id="A0A443YVB7"/>
<dbReference type="Gene3D" id="3.90.1340.10">
    <property type="entry name" value="Phage tail collar domain"/>
    <property type="match status" value="1"/>
</dbReference>
<accession>A0A443YVB7</accession>
<dbReference type="SUPFAM" id="SSF88874">
    <property type="entry name" value="Receptor-binding domain of short tail fibre protein gp12"/>
    <property type="match status" value="1"/>
</dbReference>
<dbReference type="Pfam" id="PF07484">
    <property type="entry name" value="Collar"/>
    <property type="match status" value="1"/>
</dbReference>
<dbReference type="OrthoDB" id="9810174at2"/>
<evidence type="ECO:0000259" key="1">
    <source>
        <dbReference type="Pfam" id="PF07484"/>
    </source>
</evidence>
<comment type="caution">
    <text evidence="2">The sequence shown here is derived from an EMBL/GenBank/DDBJ whole genome shotgun (WGS) entry which is preliminary data.</text>
</comment>
<sequence>MQDGTISEIRMFAADFEPKYWAFCRGQLLSINQNQALFALLGTTFGGNGTTNFALPDLRSRVAIGTGIGGNGVSNWVAGQIGGAETHMLVSNEMPQHTHASNLSGSGKLSVSSAAASLTTPVTGSTIASPIKATGRSSTQLLGFNNSQPNVALSSASLNGQLTVTNAVTGSNTAHSNMQPYLGMNYIICMMGIFPSRN</sequence>
<dbReference type="InterPro" id="IPR011083">
    <property type="entry name" value="Phage_tail_collar_dom"/>
</dbReference>
<evidence type="ECO:0000313" key="2">
    <source>
        <dbReference type="EMBL" id="RWU07810.1"/>
    </source>
</evidence>
<dbReference type="EMBL" id="SAYW01000003">
    <property type="protein sequence ID" value="RWU07810.1"/>
    <property type="molecule type" value="Genomic_DNA"/>
</dbReference>
<reference evidence="2 3" key="1">
    <citation type="submission" date="2018-06" db="EMBL/GenBank/DDBJ databases">
        <title>Pedobacter endophyticus sp. nov., an endophytic bacterium isolated from a leaf of Triticum aestivum.</title>
        <authorList>
            <person name="Zhang L."/>
        </authorList>
    </citation>
    <scope>NUCLEOTIDE SEQUENCE [LARGE SCALE GENOMIC DNA]</scope>
    <source>
        <strain evidence="2 3">CM134L-2</strain>
    </source>
</reference>
<dbReference type="InterPro" id="IPR037053">
    <property type="entry name" value="Phage_tail_collar_dom_sf"/>
</dbReference>
<name>A0A443YVB7_9SPHI</name>
<gene>
    <name evidence="2" type="ORF">DPV69_12595</name>
</gene>
<dbReference type="Proteomes" id="UP000284120">
    <property type="component" value="Unassembled WGS sequence"/>
</dbReference>
<protein>
    <submittedName>
        <fullName evidence="2">Phage tail protein</fullName>
    </submittedName>
</protein>
<feature type="domain" description="Phage tail collar" evidence="1">
    <location>
        <begin position="8"/>
        <end position="62"/>
    </location>
</feature>
<keyword evidence="3" id="KW-1185">Reference proteome</keyword>
<organism evidence="2 3">
    <name type="scientific">Pedobacter chitinilyticus</name>
    <dbReference type="NCBI Taxonomy" id="2233776"/>
    <lineage>
        <taxon>Bacteria</taxon>
        <taxon>Pseudomonadati</taxon>
        <taxon>Bacteroidota</taxon>
        <taxon>Sphingobacteriia</taxon>
        <taxon>Sphingobacteriales</taxon>
        <taxon>Sphingobacteriaceae</taxon>
        <taxon>Pedobacter</taxon>
    </lineage>
</organism>